<protein>
    <submittedName>
        <fullName evidence="1">Uncharacterized protein</fullName>
    </submittedName>
</protein>
<organism evidence="1 2">
    <name type="scientific">Pristionchus mayeri</name>
    <dbReference type="NCBI Taxonomy" id="1317129"/>
    <lineage>
        <taxon>Eukaryota</taxon>
        <taxon>Metazoa</taxon>
        <taxon>Ecdysozoa</taxon>
        <taxon>Nematoda</taxon>
        <taxon>Chromadorea</taxon>
        <taxon>Rhabditida</taxon>
        <taxon>Rhabditina</taxon>
        <taxon>Diplogasteromorpha</taxon>
        <taxon>Diplogasteroidea</taxon>
        <taxon>Neodiplogasteridae</taxon>
        <taxon>Pristionchus</taxon>
    </lineage>
</organism>
<gene>
    <name evidence="1" type="ORF">PMAYCL1PPCAC_01831</name>
</gene>
<sequence>MKLLRFDSLNYGVIEIDDGPNGFTTRNDRMPRSFSFESPNVTLTYIPAPSNGDSFSLTMKLIERQEDCICPHQPHITSNISIEIAPHCTQLDCLYLLPELDDQTAKYRVESDYSDDDITSRKYLLSQDRDTFVC</sequence>
<dbReference type="EMBL" id="BTRK01000001">
    <property type="protein sequence ID" value="GMR31636.1"/>
    <property type="molecule type" value="Genomic_DNA"/>
</dbReference>
<dbReference type="Proteomes" id="UP001328107">
    <property type="component" value="Unassembled WGS sequence"/>
</dbReference>
<proteinExistence type="predicted"/>
<keyword evidence="2" id="KW-1185">Reference proteome</keyword>
<name>A0AAN4Z0N1_9BILA</name>
<reference evidence="2" key="1">
    <citation type="submission" date="2022-10" db="EMBL/GenBank/DDBJ databases">
        <title>Genome assembly of Pristionchus species.</title>
        <authorList>
            <person name="Yoshida K."/>
            <person name="Sommer R.J."/>
        </authorList>
    </citation>
    <scope>NUCLEOTIDE SEQUENCE [LARGE SCALE GENOMIC DNA]</scope>
    <source>
        <strain evidence="2">RS5460</strain>
    </source>
</reference>
<evidence type="ECO:0000313" key="1">
    <source>
        <dbReference type="EMBL" id="GMR31636.1"/>
    </source>
</evidence>
<accession>A0AAN4Z0N1</accession>
<dbReference type="AlphaFoldDB" id="A0AAN4Z0N1"/>
<evidence type="ECO:0000313" key="2">
    <source>
        <dbReference type="Proteomes" id="UP001328107"/>
    </source>
</evidence>
<comment type="caution">
    <text evidence="1">The sequence shown here is derived from an EMBL/GenBank/DDBJ whole genome shotgun (WGS) entry which is preliminary data.</text>
</comment>